<accession>A0A8D9BAS2</accession>
<dbReference type="EMBL" id="HBUF01608071">
    <property type="protein sequence ID" value="CAG6778056.1"/>
    <property type="molecule type" value="Transcribed_RNA"/>
</dbReference>
<evidence type="ECO:0000256" key="1">
    <source>
        <dbReference type="SAM" id="Phobius"/>
    </source>
</evidence>
<name>A0A8D9BAS2_9HEMI</name>
<keyword evidence="1" id="KW-0472">Membrane</keyword>
<keyword evidence="1" id="KW-0812">Transmembrane</keyword>
<feature type="transmembrane region" description="Helical" evidence="1">
    <location>
        <begin position="95"/>
        <end position="117"/>
    </location>
</feature>
<feature type="transmembrane region" description="Helical" evidence="1">
    <location>
        <begin position="47"/>
        <end position="74"/>
    </location>
</feature>
<reference evidence="2" key="1">
    <citation type="submission" date="2021-05" db="EMBL/GenBank/DDBJ databases">
        <authorList>
            <person name="Alioto T."/>
            <person name="Alioto T."/>
            <person name="Gomez Garrido J."/>
        </authorList>
    </citation>
    <scope>NUCLEOTIDE SEQUENCE</scope>
</reference>
<evidence type="ECO:0000313" key="2">
    <source>
        <dbReference type="EMBL" id="CAG6778056.1"/>
    </source>
</evidence>
<protein>
    <submittedName>
        <fullName evidence="2">Uncharacterized protein</fullName>
    </submittedName>
</protein>
<dbReference type="PROSITE" id="PS51257">
    <property type="entry name" value="PROKAR_LIPOPROTEIN"/>
    <property type="match status" value="1"/>
</dbReference>
<dbReference type="AlphaFoldDB" id="A0A8D9BAS2"/>
<sequence length="183" mass="19896">MKLAGLFAIFANAFDIFDVPSFTTAPPLFLSCVLLPLSPFFGSSTLLPVVFLFFSFPLFSFVFNFFFLLSWPLLSVSSSLSSSSSSSPLFNSLRFLFFCLLFSLLASCFPCLLPPSFFPCLLPEVCSLYPFPLGVAAAVSICFPFFMAGSDISSSSLSSSSSSEAPPCPFICFCCPTRFTFPT</sequence>
<feature type="transmembrane region" description="Helical" evidence="1">
    <location>
        <begin position="129"/>
        <end position="148"/>
    </location>
</feature>
<proteinExistence type="predicted"/>
<organism evidence="2">
    <name type="scientific">Cacopsylla melanoneura</name>
    <dbReference type="NCBI Taxonomy" id="428564"/>
    <lineage>
        <taxon>Eukaryota</taxon>
        <taxon>Metazoa</taxon>
        <taxon>Ecdysozoa</taxon>
        <taxon>Arthropoda</taxon>
        <taxon>Hexapoda</taxon>
        <taxon>Insecta</taxon>
        <taxon>Pterygota</taxon>
        <taxon>Neoptera</taxon>
        <taxon>Paraneoptera</taxon>
        <taxon>Hemiptera</taxon>
        <taxon>Sternorrhyncha</taxon>
        <taxon>Psylloidea</taxon>
        <taxon>Psyllidae</taxon>
        <taxon>Psyllinae</taxon>
        <taxon>Cacopsylla</taxon>
    </lineage>
</organism>
<keyword evidence="1" id="KW-1133">Transmembrane helix</keyword>